<dbReference type="PROSITE" id="PS52015">
    <property type="entry name" value="TONB_CTD"/>
    <property type="match status" value="1"/>
</dbReference>
<dbReference type="Pfam" id="PF03544">
    <property type="entry name" value="TonB_C"/>
    <property type="match status" value="1"/>
</dbReference>
<dbReference type="RefSeq" id="WP_069833991.1">
    <property type="nucleotide sequence ID" value="NZ_MDGQ01000003.1"/>
</dbReference>
<feature type="domain" description="TonB C-terminal" evidence="2">
    <location>
        <begin position="167"/>
        <end position="257"/>
    </location>
</feature>
<dbReference type="OrthoDB" id="9812355at2"/>
<name>A0A1E5T5M8_9BACT</name>
<reference evidence="3 4" key="1">
    <citation type="submission" date="2016-08" db="EMBL/GenBank/DDBJ databases">
        <title>Draft genome of Fabibacter sp. strain SK-8.</title>
        <authorList>
            <person name="Wong S.-K."/>
            <person name="Hamasaki K."/>
            <person name="Yoshizawa S."/>
        </authorList>
    </citation>
    <scope>NUCLEOTIDE SEQUENCE [LARGE SCALE GENOMIC DNA]</scope>
    <source>
        <strain evidence="3 4">SK-8</strain>
    </source>
</reference>
<dbReference type="InterPro" id="IPR051045">
    <property type="entry name" value="TonB-dependent_transducer"/>
</dbReference>
<dbReference type="InterPro" id="IPR037682">
    <property type="entry name" value="TonB_C"/>
</dbReference>
<keyword evidence="4" id="KW-1185">Reference proteome</keyword>
<evidence type="ECO:0000313" key="4">
    <source>
        <dbReference type="Proteomes" id="UP000095552"/>
    </source>
</evidence>
<sequence>MKYKFVDKAKNLTPDDIKAQMNFDNVVKGASVWAGFKLGSALLKLGAKATTTVVAGTSTVVVATAIVVGTTTDVFKPKENNTAHLVPSEIQIEEEPKEEELITPVTKDSIASAPKQKPVVPVQKKPVPKPKPVSKPVVKPAIQDPAQIQYEDIKTNARPLPSISAFKSFIDNELIYPADQIAVGNNEAKNVEGYVEVFWTINRKGEATNFKIRKSLGTAFDNEAIRVIKKYKNWEPATFNGEAVESNITFKIYFRMK</sequence>
<organism evidence="3 4">
    <name type="scientific">Roseivirga misakiensis</name>
    <dbReference type="NCBI Taxonomy" id="1563681"/>
    <lineage>
        <taxon>Bacteria</taxon>
        <taxon>Pseudomonadati</taxon>
        <taxon>Bacteroidota</taxon>
        <taxon>Cytophagia</taxon>
        <taxon>Cytophagales</taxon>
        <taxon>Roseivirgaceae</taxon>
        <taxon>Roseivirga</taxon>
    </lineage>
</organism>
<proteinExistence type="predicted"/>
<dbReference type="AlphaFoldDB" id="A0A1E5T5M8"/>
<dbReference type="SUPFAM" id="SSF74653">
    <property type="entry name" value="TolA/TonB C-terminal domain"/>
    <property type="match status" value="1"/>
</dbReference>
<evidence type="ECO:0000313" key="3">
    <source>
        <dbReference type="EMBL" id="OEK06679.1"/>
    </source>
</evidence>
<feature type="compositionally biased region" description="Low complexity" evidence="1">
    <location>
        <begin position="114"/>
        <end position="125"/>
    </location>
</feature>
<dbReference type="PANTHER" id="PTHR33446">
    <property type="entry name" value="PROTEIN TONB-RELATED"/>
    <property type="match status" value="1"/>
</dbReference>
<evidence type="ECO:0000259" key="2">
    <source>
        <dbReference type="PROSITE" id="PS52015"/>
    </source>
</evidence>
<dbReference type="Proteomes" id="UP000095552">
    <property type="component" value="Unassembled WGS sequence"/>
</dbReference>
<dbReference type="Gene3D" id="3.30.1150.10">
    <property type="match status" value="1"/>
</dbReference>
<gene>
    <name evidence="3" type="ORF">BFP71_03160</name>
</gene>
<dbReference type="GO" id="GO:0055085">
    <property type="term" value="P:transmembrane transport"/>
    <property type="evidence" value="ECO:0007669"/>
    <property type="project" value="InterPro"/>
</dbReference>
<dbReference type="EMBL" id="MDGQ01000003">
    <property type="protein sequence ID" value="OEK06679.1"/>
    <property type="molecule type" value="Genomic_DNA"/>
</dbReference>
<feature type="region of interest" description="Disordered" evidence="1">
    <location>
        <begin position="113"/>
        <end position="137"/>
    </location>
</feature>
<evidence type="ECO:0000256" key="1">
    <source>
        <dbReference type="SAM" id="MobiDB-lite"/>
    </source>
</evidence>
<comment type="caution">
    <text evidence="3">The sequence shown here is derived from an EMBL/GenBank/DDBJ whole genome shotgun (WGS) entry which is preliminary data.</text>
</comment>
<dbReference type="STRING" id="1563681.BFP71_03160"/>
<accession>A0A1E5T5M8</accession>
<protein>
    <recommendedName>
        <fullName evidence="2">TonB C-terminal domain-containing protein</fullName>
    </recommendedName>
</protein>